<keyword evidence="10" id="KW-0285">Flavoprotein</keyword>
<dbReference type="InterPro" id="IPR036188">
    <property type="entry name" value="FAD/NAD-bd_sf"/>
</dbReference>
<dbReference type="PROSITE" id="PS50903">
    <property type="entry name" value="RUBREDOXIN_LIKE"/>
    <property type="match status" value="1"/>
</dbReference>
<dbReference type="AlphaFoldDB" id="A0AAE6ZTP2"/>
<dbReference type="GO" id="GO:0016491">
    <property type="term" value="F:oxidoreductase activity"/>
    <property type="evidence" value="ECO:0007669"/>
    <property type="project" value="UniProtKB-KW"/>
</dbReference>
<dbReference type="InterPro" id="IPR041364">
    <property type="entry name" value="Rbx-bd"/>
</dbReference>
<dbReference type="EMBL" id="CP051487">
    <property type="protein sequence ID" value="QJC79160.1"/>
    <property type="molecule type" value="Genomic_DNA"/>
</dbReference>
<evidence type="ECO:0000256" key="1">
    <source>
        <dbReference type="ARBA" id="ARBA00001965"/>
    </source>
</evidence>
<keyword evidence="16" id="KW-0520">NAD</keyword>
<dbReference type="PRINTS" id="PR00411">
    <property type="entry name" value="PNDRDTASEI"/>
</dbReference>
<comment type="function">
    <text evidence="3">Involved in the hydrocarbon hydroxylating system, which transfers electrons from NADH to rubredoxin reductase and then through rubredoxin to alkane 1 monooxygenase.</text>
</comment>
<gene>
    <name evidence="18" type="ORF">HGP31_12865</name>
</gene>
<evidence type="ECO:0000256" key="13">
    <source>
        <dbReference type="ARBA" id="ARBA00022982"/>
    </source>
</evidence>
<sequence length="465" mass="49720">MFKTWLCIVCGLIYDEALGWPQDGIVAGTRWEDVPEDWMCPECHVSKADFEMLDISEYAQAATVATVPVTAPPLPVAAPSPRQPIVIIGSGYAGYGLAQALRKADPKVEIRVLTQESGHLYSKPALSIGLSQGKSAEALSGETPLAIEQRLNLRVYPHCKVLGIDSSARRLSTSFGEMEYGQLVLASGAQPIRLPIEGDTSALISVNNLHDYQGFRERLGGVRRVAILGDGLIGCEFANDLAHNGFSVDVIGLGRWPMERLLPAEAGQMLQYTLGELGVRWHLQNTLQAIDASGQGYRLTLADGRTLEADLVLSAVGLRPDLSLAESAGVAVGRGIQVNAQLQTSVPGIYALGDCIEIRGQLLPYLAPINQGIQALSKTLLGQPTAVDYPLMPVTVKTPAAPLCLLAPASACEGEWRCTPTEDGLSAGFYDARGQLNGFVLLGRQAQTQRSALLQSCQHSQQAVA</sequence>
<dbReference type="GeneID" id="72194478"/>
<protein>
    <submittedName>
        <fullName evidence="18">FAD-dependent oxidoreductase</fullName>
    </submittedName>
</protein>
<keyword evidence="13" id="KW-0249">Electron transport</keyword>
<keyword evidence="11" id="KW-0479">Metal-binding</keyword>
<keyword evidence="8" id="KW-0813">Transport</keyword>
<evidence type="ECO:0000313" key="18">
    <source>
        <dbReference type="EMBL" id="QJC79160.1"/>
    </source>
</evidence>
<comment type="pathway">
    <text evidence="5">Hydrocarbon metabolism; alkane degradation.</text>
</comment>
<evidence type="ECO:0000256" key="16">
    <source>
        <dbReference type="ARBA" id="ARBA00023027"/>
    </source>
</evidence>
<comment type="cofactor">
    <cofactor evidence="2">
        <name>FAD</name>
        <dbReference type="ChEBI" id="CHEBI:57692"/>
    </cofactor>
</comment>
<evidence type="ECO:0000256" key="5">
    <source>
        <dbReference type="ARBA" id="ARBA00004933"/>
    </source>
</evidence>
<feature type="domain" description="Rubredoxin-like" evidence="17">
    <location>
        <begin position="2"/>
        <end position="53"/>
    </location>
</feature>
<dbReference type="CDD" id="cd00730">
    <property type="entry name" value="rubredoxin"/>
    <property type="match status" value="1"/>
</dbReference>
<dbReference type="InterPro" id="IPR050260">
    <property type="entry name" value="FAD-bd_OxRdtase"/>
</dbReference>
<dbReference type="FunFam" id="2.20.28.10:FF:000001">
    <property type="entry name" value="Rubredoxin"/>
    <property type="match status" value="1"/>
</dbReference>
<dbReference type="GO" id="GO:0005737">
    <property type="term" value="C:cytoplasm"/>
    <property type="evidence" value="ECO:0007669"/>
    <property type="project" value="UniProtKB-SubCell"/>
</dbReference>
<evidence type="ECO:0000256" key="12">
    <source>
        <dbReference type="ARBA" id="ARBA00022827"/>
    </source>
</evidence>
<accession>A0AAE6ZTP2</accession>
<evidence type="ECO:0000256" key="10">
    <source>
        <dbReference type="ARBA" id="ARBA00022630"/>
    </source>
</evidence>
<dbReference type="Gene3D" id="2.20.28.10">
    <property type="match status" value="1"/>
</dbReference>
<proteinExistence type="inferred from homology"/>
<keyword evidence="15" id="KW-0408">Iron</keyword>
<reference evidence="18 19" key="1">
    <citation type="submission" date="2020-04" db="EMBL/GenBank/DDBJ databases">
        <authorList>
            <person name="Yao Y."/>
            <person name="He Z."/>
        </authorList>
    </citation>
    <scope>NUCLEOTIDE SEQUENCE [LARGE SCALE GENOMIC DNA]</scope>
    <source>
        <strain evidence="18 19">CY-1</strain>
    </source>
</reference>
<dbReference type="PANTHER" id="PTHR43429">
    <property type="entry name" value="PYRIDINE NUCLEOTIDE-DISULFIDE OXIDOREDUCTASE DOMAIN-CONTAINING"/>
    <property type="match status" value="1"/>
</dbReference>
<organism evidence="18 19">
    <name type="scientific">Pseudomonas umsongensis</name>
    <dbReference type="NCBI Taxonomy" id="198618"/>
    <lineage>
        <taxon>Bacteria</taxon>
        <taxon>Pseudomonadati</taxon>
        <taxon>Pseudomonadota</taxon>
        <taxon>Gammaproteobacteria</taxon>
        <taxon>Pseudomonadales</taxon>
        <taxon>Pseudomonadaceae</taxon>
        <taxon>Pseudomonas</taxon>
    </lineage>
</organism>
<dbReference type="GO" id="GO:0005506">
    <property type="term" value="F:iron ion binding"/>
    <property type="evidence" value="ECO:0007669"/>
    <property type="project" value="InterPro"/>
</dbReference>
<evidence type="ECO:0000256" key="11">
    <source>
        <dbReference type="ARBA" id="ARBA00022723"/>
    </source>
</evidence>
<evidence type="ECO:0000256" key="14">
    <source>
        <dbReference type="ARBA" id="ARBA00023002"/>
    </source>
</evidence>
<keyword evidence="12" id="KW-0274">FAD</keyword>
<dbReference type="Gene3D" id="3.50.50.60">
    <property type="entry name" value="FAD/NAD(P)-binding domain"/>
    <property type="match status" value="2"/>
</dbReference>
<evidence type="ECO:0000256" key="15">
    <source>
        <dbReference type="ARBA" id="ARBA00023004"/>
    </source>
</evidence>
<dbReference type="PANTHER" id="PTHR43429:SF3">
    <property type="entry name" value="NITRITE REDUCTASE [NAD(P)H]"/>
    <property type="match status" value="1"/>
</dbReference>
<dbReference type="InterPro" id="IPR024935">
    <property type="entry name" value="Rubredoxin_dom"/>
</dbReference>
<dbReference type="Gene3D" id="3.30.390.120">
    <property type="match status" value="1"/>
</dbReference>
<evidence type="ECO:0000256" key="9">
    <source>
        <dbReference type="ARBA" id="ARBA00022490"/>
    </source>
</evidence>
<name>A0AAE6ZTP2_9PSED</name>
<comment type="cofactor">
    <cofactor evidence="1">
        <name>Fe(3+)</name>
        <dbReference type="ChEBI" id="CHEBI:29034"/>
    </cofactor>
</comment>
<evidence type="ECO:0000313" key="19">
    <source>
        <dbReference type="Proteomes" id="UP000501367"/>
    </source>
</evidence>
<dbReference type="PRINTS" id="PR00368">
    <property type="entry name" value="FADPNR"/>
</dbReference>
<dbReference type="PRINTS" id="PR00163">
    <property type="entry name" value="RUBREDOXIN"/>
</dbReference>
<keyword evidence="9" id="KW-0963">Cytoplasm</keyword>
<dbReference type="RefSeq" id="WP_168757877.1">
    <property type="nucleotide sequence ID" value="NZ_CP051487.1"/>
</dbReference>
<evidence type="ECO:0000256" key="2">
    <source>
        <dbReference type="ARBA" id="ARBA00001974"/>
    </source>
</evidence>
<evidence type="ECO:0000256" key="6">
    <source>
        <dbReference type="ARBA" id="ARBA00005337"/>
    </source>
</evidence>
<evidence type="ECO:0000259" key="17">
    <source>
        <dbReference type="PROSITE" id="PS50903"/>
    </source>
</evidence>
<dbReference type="Proteomes" id="UP000501367">
    <property type="component" value="Chromosome"/>
</dbReference>
<dbReference type="SUPFAM" id="SSF51905">
    <property type="entry name" value="FAD/NAD(P)-binding domain"/>
    <property type="match status" value="1"/>
</dbReference>
<dbReference type="Pfam" id="PF00301">
    <property type="entry name" value="Rubredoxin"/>
    <property type="match status" value="1"/>
</dbReference>
<dbReference type="InterPro" id="IPR023753">
    <property type="entry name" value="FAD/NAD-binding_dom"/>
</dbReference>
<dbReference type="Pfam" id="PF18113">
    <property type="entry name" value="Rbx_binding"/>
    <property type="match status" value="1"/>
</dbReference>
<comment type="similarity">
    <text evidence="6">Belongs to the rubredoxin family.</text>
</comment>
<evidence type="ECO:0000256" key="3">
    <source>
        <dbReference type="ARBA" id="ARBA00002792"/>
    </source>
</evidence>
<evidence type="ECO:0000256" key="8">
    <source>
        <dbReference type="ARBA" id="ARBA00022448"/>
    </source>
</evidence>
<comment type="similarity">
    <text evidence="7">Belongs to the FAD-dependent oxidoreductase family.</text>
</comment>
<dbReference type="KEGG" id="pum:HGP31_12865"/>
<keyword evidence="14" id="KW-0560">Oxidoreductase</keyword>
<evidence type="ECO:0000256" key="4">
    <source>
        <dbReference type="ARBA" id="ARBA00004496"/>
    </source>
</evidence>
<dbReference type="Pfam" id="PF07992">
    <property type="entry name" value="Pyr_redox_2"/>
    <property type="match status" value="1"/>
</dbReference>
<dbReference type="InterPro" id="IPR024934">
    <property type="entry name" value="Rubredoxin-like_dom"/>
</dbReference>
<evidence type="ECO:0000256" key="7">
    <source>
        <dbReference type="ARBA" id="ARBA00006442"/>
    </source>
</evidence>
<dbReference type="SUPFAM" id="SSF57802">
    <property type="entry name" value="Rubredoxin-like"/>
    <property type="match status" value="1"/>
</dbReference>
<comment type="subcellular location">
    <subcellularLocation>
        <location evidence="4">Cytoplasm</location>
    </subcellularLocation>
</comment>